<dbReference type="OrthoDB" id="2893633at2"/>
<evidence type="ECO:0000313" key="2">
    <source>
        <dbReference type="Proteomes" id="UP000307756"/>
    </source>
</evidence>
<gene>
    <name evidence="1" type="ORF">FA727_11570</name>
</gene>
<accession>A0A4U1D498</accession>
<keyword evidence="2" id="KW-1185">Reference proteome</keyword>
<dbReference type="EMBL" id="SWBM01000002">
    <property type="protein sequence ID" value="TKC16708.1"/>
    <property type="molecule type" value="Genomic_DNA"/>
</dbReference>
<dbReference type="AlphaFoldDB" id="A0A4U1D498"/>
<comment type="caution">
    <text evidence="1">The sequence shown here is derived from an EMBL/GenBank/DDBJ whole genome shotgun (WGS) entry which is preliminary data.</text>
</comment>
<sequence length="83" mass="9812">MAYSKHLGFIQVDLYRITEIYQDPRTDIYDELLMDIITVLAKYEVVTENFIFDFNSSEDCDKKDIFHLSLIKAGKRIEKENNS</sequence>
<organism evidence="1 2">
    <name type="scientific">Robertmurraya kyonggiensis</name>
    <dbReference type="NCBI Taxonomy" id="1037680"/>
    <lineage>
        <taxon>Bacteria</taxon>
        <taxon>Bacillati</taxon>
        <taxon>Bacillota</taxon>
        <taxon>Bacilli</taxon>
        <taxon>Bacillales</taxon>
        <taxon>Bacillaceae</taxon>
        <taxon>Robertmurraya</taxon>
    </lineage>
</organism>
<reference evidence="1 2" key="1">
    <citation type="journal article" date="2011" name="J. Microbiol.">
        <title>Bacillus kyonggiensis sp. nov., isolated from soil of a lettuce field.</title>
        <authorList>
            <person name="Dong K."/>
            <person name="Lee S."/>
        </authorList>
    </citation>
    <scope>NUCLEOTIDE SEQUENCE [LARGE SCALE GENOMIC DNA]</scope>
    <source>
        <strain evidence="1 2">NB22</strain>
    </source>
</reference>
<evidence type="ECO:0000313" key="1">
    <source>
        <dbReference type="EMBL" id="TKC16708.1"/>
    </source>
</evidence>
<protein>
    <submittedName>
        <fullName evidence="1">Uncharacterized protein</fullName>
    </submittedName>
</protein>
<dbReference type="RefSeq" id="WP_136831119.1">
    <property type="nucleotide sequence ID" value="NZ_SWBM01000002.1"/>
</dbReference>
<proteinExistence type="predicted"/>
<dbReference type="Proteomes" id="UP000307756">
    <property type="component" value="Unassembled WGS sequence"/>
</dbReference>
<name>A0A4U1D498_9BACI</name>